<name>A0A418QK16_9BACT</name>
<keyword evidence="3" id="KW-1185">Reference proteome</keyword>
<feature type="transmembrane region" description="Helical" evidence="1">
    <location>
        <begin position="20"/>
        <end position="42"/>
    </location>
</feature>
<proteinExistence type="predicted"/>
<keyword evidence="1" id="KW-1133">Transmembrane helix</keyword>
<dbReference type="EMBL" id="QYCN01000052">
    <property type="protein sequence ID" value="RIY05573.1"/>
    <property type="molecule type" value="Genomic_DNA"/>
</dbReference>
<sequence length="84" mass="9901">MKTFLKYLLHLRTERLEIVLLQLVSLLSNLGFTLFALEQVIAIPPQNWIFRLAATITFLLASYLYDKYTNEIALYFFRRAGMHC</sequence>
<dbReference type="Proteomes" id="UP000284250">
    <property type="component" value="Unassembled WGS sequence"/>
</dbReference>
<reference evidence="2 3" key="2">
    <citation type="submission" date="2019-01" db="EMBL/GenBank/DDBJ databases">
        <title>Hymenobacter humicola sp. nov., isolated from soils in Antarctica.</title>
        <authorList>
            <person name="Sedlacek I."/>
            <person name="Holochova P."/>
            <person name="Kralova S."/>
            <person name="Pantucek R."/>
            <person name="Stankova E."/>
            <person name="Vrbovska V."/>
            <person name="Kristofova L."/>
            <person name="Svec P."/>
            <person name="Busse H.-J."/>
        </authorList>
    </citation>
    <scope>NUCLEOTIDE SEQUENCE [LARGE SCALE GENOMIC DNA]</scope>
    <source>
        <strain evidence="2 3">CCM 8852</strain>
    </source>
</reference>
<gene>
    <name evidence="2" type="ORF">D0T11_20185</name>
</gene>
<accession>A0A418QK16</accession>
<reference evidence="2 3" key="1">
    <citation type="submission" date="2018-09" db="EMBL/GenBank/DDBJ databases">
        <authorList>
            <person name="Zeman M."/>
            <person name="Pardy F."/>
        </authorList>
    </citation>
    <scope>NUCLEOTIDE SEQUENCE [LARGE SCALE GENOMIC DNA]</scope>
    <source>
        <strain evidence="2 3">CCM 8852</strain>
    </source>
</reference>
<organism evidence="2 3">
    <name type="scientific">Hymenobacter rubripertinctus</name>
    <dbReference type="NCBI Taxonomy" id="2029981"/>
    <lineage>
        <taxon>Bacteria</taxon>
        <taxon>Pseudomonadati</taxon>
        <taxon>Bacteroidota</taxon>
        <taxon>Cytophagia</taxon>
        <taxon>Cytophagales</taxon>
        <taxon>Hymenobacteraceae</taxon>
        <taxon>Hymenobacter</taxon>
    </lineage>
</organism>
<evidence type="ECO:0000256" key="1">
    <source>
        <dbReference type="SAM" id="Phobius"/>
    </source>
</evidence>
<keyword evidence="1" id="KW-0472">Membrane</keyword>
<dbReference type="AlphaFoldDB" id="A0A418QK16"/>
<dbReference type="RefSeq" id="WP_119657624.1">
    <property type="nucleotide sequence ID" value="NZ_JBHUOI010000060.1"/>
</dbReference>
<evidence type="ECO:0000313" key="3">
    <source>
        <dbReference type="Proteomes" id="UP000284250"/>
    </source>
</evidence>
<comment type="caution">
    <text evidence="2">The sequence shown here is derived from an EMBL/GenBank/DDBJ whole genome shotgun (WGS) entry which is preliminary data.</text>
</comment>
<evidence type="ECO:0000313" key="2">
    <source>
        <dbReference type="EMBL" id="RIY05573.1"/>
    </source>
</evidence>
<feature type="transmembrane region" description="Helical" evidence="1">
    <location>
        <begin position="48"/>
        <end position="65"/>
    </location>
</feature>
<keyword evidence="1" id="KW-0812">Transmembrane</keyword>
<protein>
    <submittedName>
        <fullName evidence="2">Uncharacterized protein</fullName>
    </submittedName>
</protein>